<dbReference type="PANTHER" id="PTHR11365:SF23">
    <property type="entry name" value="HYPOTHETICAL 5-OXOPROLINASE (EUROFUNG)-RELATED"/>
    <property type="match status" value="1"/>
</dbReference>
<dbReference type="RefSeq" id="WP_377046106.1">
    <property type="nucleotide sequence ID" value="NZ_JBHLUN010000014.1"/>
</dbReference>
<dbReference type="EMBL" id="JBHLUN010000014">
    <property type="protein sequence ID" value="MFC0410357.1"/>
    <property type="molecule type" value="Genomic_DNA"/>
</dbReference>
<proteinExistence type="predicted"/>
<sequence length="662" mass="70448">MRTNPVMLQVLRNHARAAAESMATTLYRTAHSTFVKETEDFTIQLLDAHGKSCAVPIDLGATWYPGLDYEAALALVPGGYEPGDIAMTNDPYSGHLATHSPDIVMWKPVFHEGRIIAFAGGHIHNVDVGGAVPASLSRTLTEVHQEGIRIPPAKLYRAGVLDEGLVRLMLANVRVPEQNWGDLKALVAAVNTGERRVLDLVRRFGVDTVVDGLADLLDYAEAQARAVLAGIPDGEYEFTEYADEDAAGGNPLRLCLKLTIRGDAAELDFSGTDPQTLSSLNVPTGGHPRHSLLLVGAYYVLSALHPGITLNFGTTRAFTCHVPEGSVLNPRFPAAVGMRSLTCGRLRSLIFGAFVRAAPDRLPAAPAGATCIVNMAAENPRTGQRSISAIAPIVGGGGGMPHRDGTDGAGADAAYLKNSPIEITEAEAPVRILRYGLMPDTGGPGAHRGGMAQVMEFRTTAPDAFVTARNRDRSLFQPWGVGGGQPGSAGSFTLNPGTPQQQDLGNTDALRLTSGDTLRIVSPAGGGRGDPFIRDPVAVLRDVRAGLVSVEGAARDYGVAIADDAVEADRTAALRAGRRAPPNFTPGRFRTEHEARWTPAAYATMHELLRTLPASWRPPMKSAFFAAVRAEPDRPAEEVIRDAFARQTAGEARSQAQRQAAE</sequence>
<reference evidence="2 3" key="1">
    <citation type="submission" date="2024-09" db="EMBL/GenBank/DDBJ databases">
        <authorList>
            <person name="Sun Q."/>
            <person name="Mori K."/>
        </authorList>
    </citation>
    <scope>NUCLEOTIDE SEQUENCE [LARGE SCALE GENOMIC DNA]</scope>
    <source>
        <strain evidence="2 3">TBRC 5777</strain>
    </source>
</reference>
<comment type="caution">
    <text evidence="2">The sequence shown here is derived from an EMBL/GenBank/DDBJ whole genome shotgun (WGS) entry which is preliminary data.</text>
</comment>
<dbReference type="Pfam" id="PF02538">
    <property type="entry name" value="Hydantoinase_B"/>
    <property type="match status" value="1"/>
</dbReference>
<dbReference type="PANTHER" id="PTHR11365">
    <property type="entry name" value="5-OXOPROLINASE RELATED"/>
    <property type="match status" value="1"/>
</dbReference>
<evidence type="ECO:0000313" key="2">
    <source>
        <dbReference type="EMBL" id="MFC0410357.1"/>
    </source>
</evidence>
<dbReference type="InterPro" id="IPR045079">
    <property type="entry name" value="Oxoprolinase-like"/>
</dbReference>
<evidence type="ECO:0000259" key="1">
    <source>
        <dbReference type="Pfam" id="PF02538"/>
    </source>
</evidence>
<protein>
    <submittedName>
        <fullName evidence="2">Hydantoinase B/oxoprolinase family protein</fullName>
    </submittedName>
</protein>
<evidence type="ECO:0000313" key="3">
    <source>
        <dbReference type="Proteomes" id="UP001589865"/>
    </source>
</evidence>
<keyword evidence="3" id="KW-1185">Reference proteome</keyword>
<gene>
    <name evidence="2" type="ORF">ACFFGY_19045</name>
</gene>
<feature type="domain" description="Hydantoinase B/oxoprolinase" evidence="1">
    <location>
        <begin position="4"/>
        <end position="531"/>
    </location>
</feature>
<name>A0ABV6JYH3_9PROT</name>
<dbReference type="Proteomes" id="UP001589865">
    <property type="component" value="Unassembled WGS sequence"/>
</dbReference>
<dbReference type="InterPro" id="IPR003692">
    <property type="entry name" value="Hydantoinase_B"/>
</dbReference>
<accession>A0ABV6JYH3</accession>
<organism evidence="2 3">
    <name type="scientific">Roseomonas elaeocarpi</name>
    <dbReference type="NCBI Taxonomy" id="907779"/>
    <lineage>
        <taxon>Bacteria</taxon>
        <taxon>Pseudomonadati</taxon>
        <taxon>Pseudomonadota</taxon>
        <taxon>Alphaproteobacteria</taxon>
        <taxon>Acetobacterales</taxon>
        <taxon>Roseomonadaceae</taxon>
        <taxon>Roseomonas</taxon>
    </lineage>
</organism>